<name>A0A6G1DXW3_9ORYZ</name>
<dbReference type="InterPro" id="IPR005174">
    <property type="entry name" value="KIB1-4_b-propeller"/>
</dbReference>
<dbReference type="AlphaFoldDB" id="A0A6G1DXW3"/>
<gene>
    <name evidence="3" type="ORF">E2562_007591</name>
</gene>
<feature type="region of interest" description="Disordered" evidence="1">
    <location>
        <begin position="228"/>
        <end position="248"/>
    </location>
</feature>
<proteinExistence type="predicted"/>
<organism evidence="3 4">
    <name type="scientific">Oryza meyeriana var. granulata</name>
    <dbReference type="NCBI Taxonomy" id="110450"/>
    <lineage>
        <taxon>Eukaryota</taxon>
        <taxon>Viridiplantae</taxon>
        <taxon>Streptophyta</taxon>
        <taxon>Embryophyta</taxon>
        <taxon>Tracheophyta</taxon>
        <taxon>Spermatophyta</taxon>
        <taxon>Magnoliopsida</taxon>
        <taxon>Liliopsida</taxon>
        <taxon>Poales</taxon>
        <taxon>Poaceae</taxon>
        <taxon>BOP clade</taxon>
        <taxon>Oryzoideae</taxon>
        <taxon>Oryzeae</taxon>
        <taxon>Oryzinae</taxon>
        <taxon>Oryza</taxon>
        <taxon>Oryza meyeriana</taxon>
    </lineage>
</organism>
<sequence>MLMYSISEAVAGKDTVCYSTLQGWLFMCNIVSSATCLWQPVTGDTVPLPPIPDDYFIPSDGRCLLTHSSSSHPYCAVVLVDTDDPVLPRQRRRPEVGAPLLRHIGDYSLPEEFRTASTRTKNTIPAIAAVGGKLRFIFCESNEYKMCTIHLDFSPDRPPIAKFDELDEVDAKVTFPEGMQSGAVWLLESDDKLFQVRVDRKIGAVAVYRMDLSDELPAWCAVRETSETGFSSRPMGSSQPRAAPARAT</sequence>
<evidence type="ECO:0000259" key="2">
    <source>
        <dbReference type="Pfam" id="PF03478"/>
    </source>
</evidence>
<protein>
    <recommendedName>
        <fullName evidence="2">KIB1-4 beta-propeller domain-containing protein</fullName>
    </recommendedName>
</protein>
<dbReference type="Pfam" id="PF03478">
    <property type="entry name" value="Beta-prop_KIB1-4"/>
    <property type="match status" value="1"/>
</dbReference>
<comment type="caution">
    <text evidence="3">The sequence shown here is derived from an EMBL/GenBank/DDBJ whole genome shotgun (WGS) entry which is preliminary data.</text>
</comment>
<evidence type="ECO:0000313" key="4">
    <source>
        <dbReference type="Proteomes" id="UP000479710"/>
    </source>
</evidence>
<dbReference type="PANTHER" id="PTHR33127:SF37">
    <property type="entry name" value="DUF295 DOMAIN-CONTAINING PROTEIN"/>
    <property type="match status" value="1"/>
</dbReference>
<evidence type="ECO:0000313" key="3">
    <source>
        <dbReference type="EMBL" id="KAF0916513.1"/>
    </source>
</evidence>
<feature type="domain" description="KIB1-4 beta-propeller" evidence="2">
    <location>
        <begin position="13"/>
        <end position="222"/>
    </location>
</feature>
<accession>A0A6G1DXW3</accession>
<reference evidence="3 4" key="1">
    <citation type="submission" date="2019-11" db="EMBL/GenBank/DDBJ databases">
        <title>Whole genome sequence of Oryza granulata.</title>
        <authorList>
            <person name="Li W."/>
        </authorList>
    </citation>
    <scope>NUCLEOTIDE SEQUENCE [LARGE SCALE GENOMIC DNA]</scope>
    <source>
        <strain evidence="4">cv. Menghai</strain>
        <tissue evidence="3">Leaf</tissue>
    </source>
</reference>
<feature type="compositionally biased region" description="Polar residues" evidence="1">
    <location>
        <begin position="228"/>
        <end position="240"/>
    </location>
</feature>
<dbReference type="OrthoDB" id="683321at2759"/>
<dbReference type="EMBL" id="SPHZ02000005">
    <property type="protein sequence ID" value="KAF0916513.1"/>
    <property type="molecule type" value="Genomic_DNA"/>
</dbReference>
<evidence type="ECO:0000256" key="1">
    <source>
        <dbReference type="SAM" id="MobiDB-lite"/>
    </source>
</evidence>
<keyword evidence="4" id="KW-1185">Reference proteome</keyword>
<dbReference type="Proteomes" id="UP000479710">
    <property type="component" value="Unassembled WGS sequence"/>
</dbReference>
<dbReference type="PANTHER" id="PTHR33127">
    <property type="entry name" value="TRANSMEMBRANE PROTEIN"/>
    <property type="match status" value="1"/>
</dbReference>